<dbReference type="Proteomes" id="UP000440367">
    <property type="component" value="Unassembled WGS sequence"/>
</dbReference>
<dbReference type="EMBL" id="QXGA01000493">
    <property type="protein sequence ID" value="KAE9145102.1"/>
    <property type="molecule type" value="Genomic_DNA"/>
</dbReference>
<dbReference type="Proteomes" id="UP000476176">
    <property type="component" value="Unassembled WGS sequence"/>
</dbReference>
<evidence type="ECO:0000313" key="8">
    <source>
        <dbReference type="EMBL" id="KAE9239703.1"/>
    </source>
</evidence>
<accession>A0A6A3IG05</accession>
<dbReference type="AlphaFoldDB" id="A0A6A3IG05"/>
<evidence type="ECO:0000313" key="6">
    <source>
        <dbReference type="EMBL" id="KAE9178076.1"/>
    </source>
</evidence>
<dbReference type="OrthoDB" id="10268185at2759"/>
<dbReference type="Proteomes" id="UP000488956">
    <property type="component" value="Unassembled WGS sequence"/>
</dbReference>
<comment type="caution">
    <text evidence="2">The sequence shown here is derived from an EMBL/GenBank/DDBJ whole genome shotgun (WGS) entry which is preliminary data.</text>
</comment>
<evidence type="ECO:0000313" key="10">
    <source>
        <dbReference type="EMBL" id="KAE9331373.1"/>
    </source>
</evidence>
<dbReference type="EMBL" id="QXFY01001004">
    <property type="protein sequence ID" value="KAE9331373.1"/>
    <property type="molecule type" value="Genomic_DNA"/>
</dbReference>
<dbReference type="EMBL" id="QXGB01002427">
    <property type="protein sequence ID" value="KAE9178076.1"/>
    <property type="molecule type" value="Genomic_DNA"/>
</dbReference>
<dbReference type="EMBL" id="QXFZ01003213">
    <property type="protein sequence ID" value="KAE9070515.1"/>
    <property type="molecule type" value="Genomic_DNA"/>
</dbReference>
<evidence type="ECO:0000313" key="2">
    <source>
        <dbReference type="EMBL" id="KAE8979398.1"/>
    </source>
</evidence>
<reference evidence="17 18" key="1">
    <citation type="submission" date="2018-09" db="EMBL/GenBank/DDBJ databases">
        <title>Genomic investigation of the strawberry pathogen Phytophthora fragariae indicates pathogenicity is determined by transcriptional variation in three key races.</title>
        <authorList>
            <person name="Adams T.M."/>
            <person name="Armitage A.D."/>
            <person name="Sobczyk M.K."/>
            <person name="Bates H.J."/>
            <person name="Dunwell J.M."/>
            <person name="Nellist C.F."/>
            <person name="Harrison R.J."/>
        </authorList>
    </citation>
    <scope>NUCLEOTIDE SEQUENCE [LARGE SCALE GENOMIC DNA]</scope>
    <source>
        <strain evidence="9 13">A4</strain>
        <strain evidence="8 14">BC-1</strain>
        <strain evidence="7 18">BC-23</strain>
        <strain evidence="6 12">NOV-27</strain>
        <strain evidence="5 15">NOV-5</strain>
        <strain evidence="3 16">NOV-71</strain>
        <strain evidence="10 19">NOV-77</strain>
        <strain evidence="1 11">NOV-9</strain>
        <strain evidence="4 20">ONT-3</strain>
        <strain evidence="2 17">SCRP245</strain>
    </source>
</reference>
<organism evidence="2 17">
    <name type="scientific">Phytophthora fragariae</name>
    <dbReference type="NCBI Taxonomy" id="53985"/>
    <lineage>
        <taxon>Eukaryota</taxon>
        <taxon>Sar</taxon>
        <taxon>Stramenopiles</taxon>
        <taxon>Oomycota</taxon>
        <taxon>Peronosporomycetes</taxon>
        <taxon>Peronosporales</taxon>
        <taxon>Peronosporaceae</taxon>
        <taxon>Phytophthora</taxon>
    </lineage>
</organism>
<evidence type="ECO:0000313" key="9">
    <source>
        <dbReference type="EMBL" id="KAE9294109.1"/>
    </source>
</evidence>
<dbReference type="EMBL" id="QXGE01001333">
    <property type="protein sequence ID" value="KAE9294109.1"/>
    <property type="molecule type" value="Genomic_DNA"/>
</dbReference>
<evidence type="ECO:0000313" key="7">
    <source>
        <dbReference type="EMBL" id="KAE9217917.1"/>
    </source>
</evidence>
<evidence type="ECO:0000313" key="14">
    <source>
        <dbReference type="Proteomes" id="UP000440367"/>
    </source>
</evidence>
<evidence type="ECO:0000313" key="18">
    <source>
        <dbReference type="Proteomes" id="UP000476176"/>
    </source>
</evidence>
<dbReference type="Proteomes" id="UP000429523">
    <property type="component" value="Unassembled WGS sequence"/>
</dbReference>
<sequence>MRWSSFQLCASTGLAYGICTSRCRNARRDSPVARDYIYLLCRPRAAEPAHYMYVNRLHCIFFNFPDTLTGTDPFDAWPQ</sequence>
<proteinExistence type="predicted"/>
<keyword evidence="12" id="KW-1185">Reference proteome</keyword>
<name>A0A6A3IG05_9STRA</name>
<evidence type="ECO:0000313" key="19">
    <source>
        <dbReference type="Proteomes" id="UP000486351"/>
    </source>
</evidence>
<dbReference type="Proteomes" id="UP000440732">
    <property type="component" value="Unassembled WGS sequence"/>
</dbReference>
<evidence type="ECO:0000313" key="17">
    <source>
        <dbReference type="Proteomes" id="UP000460718"/>
    </source>
</evidence>
<gene>
    <name evidence="9" type="ORF">PF001_g17933</name>
    <name evidence="8" type="ORF">PF002_g10142</name>
    <name evidence="7" type="ORF">PF004_g14016</name>
    <name evidence="6" type="ORF">PF005_g24229</name>
    <name evidence="5" type="ORF">PF006_g10015</name>
    <name evidence="3" type="ORF">PF007_g26914</name>
    <name evidence="10" type="ORF">PF008_g15461</name>
    <name evidence="1" type="ORF">PF009_g10444</name>
    <name evidence="4" type="ORF">PF010_g11951</name>
    <name evidence="2" type="ORF">PF011_g22866</name>
</gene>
<evidence type="ECO:0000313" key="12">
    <source>
        <dbReference type="Proteomes" id="UP000433483"/>
    </source>
</evidence>
<dbReference type="EMBL" id="QXFX01000652">
    <property type="protein sequence ID" value="KAE9108314.1"/>
    <property type="molecule type" value="Genomic_DNA"/>
</dbReference>
<dbReference type="Proteomes" id="UP000460718">
    <property type="component" value="Unassembled WGS sequence"/>
</dbReference>
<evidence type="ECO:0000313" key="11">
    <source>
        <dbReference type="Proteomes" id="UP000429523"/>
    </source>
</evidence>
<dbReference type="Proteomes" id="UP000437068">
    <property type="component" value="Unassembled WGS sequence"/>
</dbReference>
<evidence type="ECO:0000313" key="4">
    <source>
        <dbReference type="EMBL" id="KAE9108314.1"/>
    </source>
</evidence>
<evidence type="ECO:0000313" key="1">
    <source>
        <dbReference type="EMBL" id="KAE8939715.1"/>
    </source>
</evidence>
<evidence type="ECO:0000313" key="5">
    <source>
        <dbReference type="EMBL" id="KAE9145102.1"/>
    </source>
</evidence>
<evidence type="ECO:0000313" key="13">
    <source>
        <dbReference type="Proteomes" id="UP000437068"/>
    </source>
</evidence>
<evidence type="ECO:0000313" key="16">
    <source>
        <dbReference type="Proteomes" id="UP000441208"/>
    </source>
</evidence>
<dbReference type="EMBL" id="QXGC01000878">
    <property type="protein sequence ID" value="KAE9217917.1"/>
    <property type="molecule type" value="Genomic_DNA"/>
</dbReference>
<dbReference type="Proteomes" id="UP000433483">
    <property type="component" value="Unassembled WGS sequence"/>
</dbReference>
<dbReference type="EMBL" id="QXGD01000437">
    <property type="protein sequence ID" value="KAE9239703.1"/>
    <property type="molecule type" value="Genomic_DNA"/>
</dbReference>
<evidence type="ECO:0000313" key="15">
    <source>
        <dbReference type="Proteomes" id="UP000440732"/>
    </source>
</evidence>
<dbReference type="Proteomes" id="UP000486351">
    <property type="component" value="Unassembled WGS sequence"/>
</dbReference>
<evidence type="ECO:0000313" key="20">
    <source>
        <dbReference type="Proteomes" id="UP000488956"/>
    </source>
</evidence>
<evidence type="ECO:0000313" key="3">
    <source>
        <dbReference type="EMBL" id="KAE9070515.1"/>
    </source>
</evidence>
<dbReference type="Proteomes" id="UP000441208">
    <property type="component" value="Unassembled WGS sequence"/>
</dbReference>
<dbReference type="EMBL" id="QXFW01002354">
    <property type="protein sequence ID" value="KAE8979398.1"/>
    <property type="molecule type" value="Genomic_DNA"/>
</dbReference>
<protein>
    <submittedName>
        <fullName evidence="2">Uncharacterized protein</fullName>
    </submittedName>
</protein>
<dbReference type="EMBL" id="QXGF01000471">
    <property type="protein sequence ID" value="KAE8939715.1"/>
    <property type="molecule type" value="Genomic_DNA"/>
</dbReference>